<keyword evidence="2" id="KW-1185">Reference proteome</keyword>
<reference evidence="1" key="1">
    <citation type="submission" date="2023-03" db="EMBL/GenBank/DDBJ databases">
        <title>Massive genome expansion in bonnet fungi (Mycena s.s.) driven by repeated elements and novel gene families across ecological guilds.</title>
        <authorList>
            <consortium name="Lawrence Berkeley National Laboratory"/>
            <person name="Harder C.B."/>
            <person name="Miyauchi S."/>
            <person name="Viragh M."/>
            <person name="Kuo A."/>
            <person name="Thoen E."/>
            <person name="Andreopoulos B."/>
            <person name="Lu D."/>
            <person name="Skrede I."/>
            <person name="Drula E."/>
            <person name="Henrissat B."/>
            <person name="Morin E."/>
            <person name="Kohler A."/>
            <person name="Barry K."/>
            <person name="LaButti K."/>
            <person name="Morin E."/>
            <person name="Salamov A."/>
            <person name="Lipzen A."/>
            <person name="Mereny Z."/>
            <person name="Hegedus B."/>
            <person name="Baldrian P."/>
            <person name="Stursova M."/>
            <person name="Weitz H."/>
            <person name="Taylor A."/>
            <person name="Grigoriev I.V."/>
            <person name="Nagy L.G."/>
            <person name="Martin F."/>
            <person name="Kauserud H."/>
        </authorList>
    </citation>
    <scope>NUCLEOTIDE SEQUENCE</scope>
    <source>
        <strain evidence="1">CBHHK173m</strain>
    </source>
</reference>
<evidence type="ECO:0000313" key="1">
    <source>
        <dbReference type="EMBL" id="KAJ7091530.1"/>
    </source>
</evidence>
<gene>
    <name evidence="1" type="ORF">B0H15DRAFT_1021539</name>
</gene>
<name>A0AAD6U8S3_9AGAR</name>
<protein>
    <submittedName>
        <fullName evidence="1">Uncharacterized protein</fullName>
    </submittedName>
</protein>
<sequence length="119" mass="13019">MSIAHLRACTPEMAAGFLLLRLRVRPPPARVLASPPRPRSHWRNSNLPVRTCVRLHACTPARLYNRDGRGLSAALLLCGSASAPALRPPPSGYGSPSRWRANELERRVVPTPALPFARA</sequence>
<dbReference type="Proteomes" id="UP001222325">
    <property type="component" value="Unassembled WGS sequence"/>
</dbReference>
<dbReference type="EMBL" id="JARJCN010000020">
    <property type="protein sequence ID" value="KAJ7091530.1"/>
    <property type="molecule type" value="Genomic_DNA"/>
</dbReference>
<accession>A0AAD6U8S3</accession>
<comment type="caution">
    <text evidence="1">The sequence shown here is derived from an EMBL/GenBank/DDBJ whole genome shotgun (WGS) entry which is preliminary data.</text>
</comment>
<organism evidence="1 2">
    <name type="scientific">Mycena belliarum</name>
    <dbReference type="NCBI Taxonomy" id="1033014"/>
    <lineage>
        <taxon>Eukaryota</taxon>
        <taxon>Fungi</taxon>
        <taxon>Dikarya</taxon>
        <taxon>Basidiomycota</taxon>
        <taxon>Agaricomycotina</taxon>
        <taxon>Agaricomycetes</taxon>
        <taxon>Agaricomycetidae</taxon>
        <taxon>Agaricales</taxon>
        <taxon>Marasmiineae</taxon>
        <taxon>Mycenaceae</taxon>
        <taxon>Mycena</taxon>
    </lineage>
</organism>
<dbReference type="AlphaFoldDB" id="A0AAD6U8S3"/>
<proteinExistence type="predicted"/>
<evidence type="ECO:0000313" key="2">
    <source>
        <dbReference type="Proteomes" id="UP001222325"/>
    </source>
</evidence>